<keyword evidence="3" id="KW-1185">Reference proteome</keyword>
<dbReference type="STRING" id="86259.A0A4Z1P8J6"/>
<evidence type="ECO:0000313" key="3">
    <source>
        <dbReference type="Proteomes" id="UP000298493"/>
    </source>
</evidence>
<organism evidence="2 3">
    <name type="scientific">Venturia nashicola</name>
    <dbReference type="NCBI Taxonomy" id="86259"/>
    <lineage>
        <taxon>Eukaryota</taxon>
        <taxon>Fungi</taxon>
        <taxon>Dikarya</taxon>
        <taxon>Ascomycota</taxon>
        <taxon>Pezizomycotina</taxon>
        <taxon>Dothideomycetes</taxon>
        <taxon>Pleosporomycetidae</taxon>
        <taxon>Venturiales</taxon>
        <taxon>Venturiaceae</taxon>
        <taxon>Venturia</taxon>
    </lineage>
</organism>
<gene>
    <name evidence="2" type="ORF">E6O75_ATG02593</name>
</gene>
<feature type="compositionally biased region" description="Basic and acidic residues" evidence="1">
    <location>
        <begin position="178"/>
        <end position="192"/>
    </location>
</feature>
<feature type="compositionally biased region" description="Acidic residues" evidence="1">
    <location>
        <begin position="1"/>
        <end position="11"/>
    </location>
</feature>
<name>A0A4Z1P8J6_9PEZI</name>
<dbReference type="EMBL" id="SNSC02000005">
    <property type="protein sequence ID" value="TID24228.1"/>
    <property type="molecule type" value="Genomic_DNA"/>
</dbReference>
<evidence type="ECO:0000313" key="2">
    <source>
        <dbReference type="EMBL" id="TID24228.1"/>
    </source>
</evidence>
<evidence type="ECO:0000256" key="1">
    <source>
        <dbReference type="SAM" id="MobiDB-lite"/>
    </source>
</evidence>
<feature type="region of interest" description="Disordered" evidence="1">
    <location>
        <begin position="169"/>
        <end position="192"/>
    </location>
</feature>
<proteinExistence type="predicted"/>
<feature type="region of interest" description="Disordered" evidence="1">
    <location>
        <begin position="1"/>
        <end position="34"/>
    </location>
</feature>
<protein>
    <submittedName>
        <fullName evidence="2">Uncharacterized protein</fullName>
    </submittedName>
</protein>
<sequence>MTSPEWFDEDDSTSHSDSQTDSSESEIEPPQDSNGNYIYSFIEASRGFTRHEVYETCFLLRQKRLPAELAALILNHAQYWVDTTYQRGDGITITQDFGGRGGDERYLHTAPIGADGLTGLRPVKRVVFTIESRDQGWSSYPDEHGTYTGSWTWFEAQKGDPSILEEEEVASDGQQQDQHADNDARDPAELPLRPEGREIVRNIHAGKSWHKHVISWAADDEDHGEWVREIRRGEVIILSAHARFPGWANRVKSAKITVYTAAIR</sequence>
<accession>A0A4Z1P8J6</accession>
<reference evidence="2 3" key="1">
    <citation type="submission" date="2019-04" db="EMBL/GenBank/DDBJ databases">
        <title>High contiguity whole genome sequence and gene annotation resource for two Venturia nashicola isolates.</title>
        <authorList>
            <person name="Prokchorchik M."/>
            <person name="Won K."/>
            <person name="Lee Y."/>
            <person name="Choi E.D."/>
            <person name="Segonzac C."/>
            <person name="Sohn K.H."/>
        </authorList>
    </citation>
    <scope>NUCLEOTIDE SEQUENCE [LARGE SCALE GENOMIC DNA]</scope>
    <source>
        <strain evidence="2 3">PRI2</strain>
    </source>
</reference>
<comment type="caution">
    <text evidence="2">The sequence shown here is derived from an EMBL/GenBank/DDBJ whole genome shotgun (WGS) entry which is preliminary data.</text>
</comment>
<dbReference type="Proteomes" id="UP000298493">
    <property type="component" value="Unassembled WGS sequence"/>
</dbReference>
<dbReference type="AlphaFoldDB" id="A0A4Z1P8J6"/>
<dbReference type="OrthoDB" id="66095at2759"/>